<dbReference type="AlphaFoldDB" id="A0A7C8MIQ4"/>
<gene>
    <name evidence="2" type="ORF">BDV95DRAFT_610075</name>
</gene>
<evidence type="ECO:0000313" key="2">
    <source>
        <dbReference type="EMBL" id="KAF2868105.1"/>
    </source>
</evidence>
<comment type="caution">
    <text evidence="2">The sequence shown here is derived from an EMBL/GenBank/DDBJ whole genome shotgun (WGS) entry which is preliminary data.</text>
</comment>
<keyword evidence="3" id="KW-1185">Reference proteome</keyword>
<feature type="compositionally biased region" description="Basic and acidic residues" evidence="1">
    <location>
        <begin position="181"/>
        <end position="192"/>
    </location>
</feature>
<feature type="region of interest" description="Disordered" evidence="1">
    <location>
        <begin position="1"/>
        <end position="22"/>
    </location>
</feature>
<proteinExistence type="predicted"/>
<evidence type="ECO:0000256" key="1">
    <source>
        <dbReference type="SAM" id="MobiDB-lite"/>
    </source>
</evidence>
<dbReference type="EMBL" id="JAADJZ010000020">
    <property type="protein sequence ID" value="KAF2868105.1"/>
    <property type="molecule type" value="Genomic_DNA"/>
</dbReference>
<name>A0A7C8MIQ4_9PLEO</name>
<dbReference type="OrthoDB" id="3778832at2759"/>
<evidence type="ECO:0000313" key="3">
    <source>
        <dbReference type="Proteomes" id="UP000481861"/>
    </source>
</evidence>
<reference evidence="2 3" key="1">
    <citation type="submission" date="2020-01" db="EMBL/GenBank/DDBJ databases">
        <authorList>
            <consortium name="DOE Joint Genome Institute"/>
            <person name="Haridas S."/>
            <person name="Albert R."/>
            <person name="Binder M."/>
            <person name="Bloem J."/>
            <person name="Labutti K."/>
            <person name="Salamov A."/>
            <person name="Andreopoulos B."/>
            <person name="Baker S.E."/>
            <person name="Barry K."/>
            <person name="Bills G."/>
            <person name="Bluhm B.H."/>
            <person name="Cannon C."/>
            <person name="Castanera R."/>
            <person name="Culley D.E."/>
            <person name="Daum C."/>
            <person name="Ezra D."/>
            <person name="Gonzalez J.B."/>
            <person name="Henrissat B."/>
            <person name="Kuo A."/>
            <person name="Liang C."/>
            <person name="Lipzen A."/>
            <person name="Lutzoni F."/>
            <person name="Magnuson J."/>
            <person name="Mondo S."/>
            <person name="Nolan M."/>
            <person name="Ohm R."/>
            <person name="Pangilinan J."/>
            <person name="Park H.-J.H."/>
            <person name="Ramirez L."/>
            <person name="Alfaro M."/>
            <person name="Sun H."/>
            <person name="Tritt A."/>
            <person name="Yoshinaga Y."/>
            <person name="Zwiers L.-H.L."/>
            <person name="Turgeon B.G."/>
            <person name="Goodwin S.B."/>
            <person name="Spatafora J.W."/>
            <person name="Crous P.W."/>
            <person name="Grigoriev I.V."/>
        </authorList>
    </citation>
    <scope>NUCLEOTIDE SEQUENCE [LARGE SCALE GENOMIC DNA]</scope>
    <source>
        <strain evidence="2 3">CBS 611.86</strain>
    </source>
</reference>
<organism evidence="2 3">
    <name type="scientific">Massariosphaeria phaeospora</name>
    <dbReference type="NCBI Taxonomy" id="100035"/>
    <lineage>
        <taxon>Eukaryota</taxon>
        <taxon>Fungi</taxon>
        <taxon>Dikarya</taxon>
        <taxon>Ascomycota</taxon>
        <taxon>Pezizomycotina</taxon>
        <taxon>Dothideomycetes</taxon>
        <taxon>Pleosporomycetidae</taxon>
        <taxon>Pleosporales</taxon>
        <taxon>Pleosporales incertae sedis</taxon>
        <taxon>Massariosphaeria</taxon>
    </lineage>
</organism>
<accession>A0A7C8MIQ4</accession>
<feature type="region of interest" description="Disordered" evidence="1">
    <location>
        <begin position="181"/>
        <end position="201"/>
    </location>
</feature>
<sequence>MERRRVRFLTTDTTGDKAANDASGAEKKGFSALLSVEDYQSLTSVSRPLFDKMTERFLRDPAFQEQIKRYLEPEPYIPRPLTPRFAFSRPSNKLRLSERRIFPFMKLPVEVRLMISEYALHYEDGISWSWRIDVDGRAIGSFRVGPLRSTTLNNLCVSRQLRQETQNLVFKVNTLHFGSDRPFRERRPKNPEDSDDSDDFEEPEHVLISRYDRETAALRAYRHFLKHSRPDIVVATKSVVLSITSYSIRPDPLLELFDTMNENQNHQVAVIEGTWLPPIKGKKRVDQFLEKGRRVQARLESLPSIPIERTWRVFPDMDFLLSFYKQDDVIKNLQKHLSASDYDIAVGYIENGI</sequence>
<dbReference type="Proteomes" id="UP000481861">
    <property type="component" value="Unassembled WGS sequence"/>
</dbReference>
<protein>
    <submittedName>
        <fullName evidence="2">Uncharacterized protein</fullName>
    </submittedName>
</protein>